<keyword evidence="7" id="KW-1185">Reference proteome</keyword>
<evidence type="ECO:0000256" key="4">
    <source>
        <dbReference type="SAM" id="MobiDB-lite"/>
    </source>
</evidence>
<dbReference type="InterPro" id="IPR020556">
    <property type="entry name" value="Amidase_CS"/>
</dbReference>
<dbReference type="Pfam" id="PF01425">
    <property type="entry name" value="Amidase"/>
    <property type="match status" value="1"/>
</dbReference>
<dbReference type="PROSITE" id="PS00571">
    <property type="entry name" value="AMIDASES"/>
    <property type="match status" value="1"/>
</dbReference>
<feature type="region of interest" description="Disordered" evidence="4">
    <location>
        <begin position="125"/>
        <end position="150"/>
    </location>
</feature>
<proteinExistence type="inferred from homology"/>
<evidence type="ECO:0000256" key="1">
    <source>
        <dbReference type="ARBA" id="ARBA00001311"/>
    </source>
</evidence>
<evidence type="ECO:0000313" key="6">
    <source>
        <dbReference type="EMBL" id="MEE2033171.1"/>
    </source>
</evidence>
<dbReference type="Proteomes" id="UP001331936">
    <property type="component" value="Unassembled WGS sequence"/>
</dbReference>
<evidence type="ECO:0000259" key="5">
    <source>
        <dbReference type="Pfam" id="PF01425"/>
    </source>
</evidence>
<dbReference type="PANTHER" id="PTHR11895">
    <property type="entry name" value="TRANSAMIDASE"/>
    <property type="match status" value="1"/>
</dbReference>
<accession>A0ABU7JT17</accession>
<dbReference type="Gene3D" id="3.90.1300.10">
    <property type="entry name" value="Amidase signature (AS) domain"/>
    <property type="match status" value="1"/>
</dbReference>
<protein>
    <recommendedName>
        <fullName evidence="3">amidase</fullName>
        <ecNumber evidence="3">3.5.1.4</ecNumber>
    </recommendedName>
</protein>
<dbReference type="SUPFAM" id="SSF75304">
    <property type="entry name" value="Amidase signature (AS) enzymes"/>
    <property type="match status" value="1"/>
</dbReference>
<dbReference type="EMBL" id="JAUZMZ010000071">
    <property type="protein sequence ID" value="MEE2033171.1"/>
    <property type="molecule type" value="Genomic_DNA"/>
</dbReference>
<comment type="caution">
    <text evidence="6">The sequence shown here is derived from an EMBL/GenBank/DDBJ whole genome shotgun (WGS) entry which is preliminary data.</text>
</comment>
<organism evidence="6 7">
    <name type="scientific">Rhodococcus chondri</name>
    <dbReference type="NCBI Taxonomy" id="3065941"/>
    <lineage>
        <taxon>Bacteria</taxon>
        <taxon>Bacillati</taxon>
        <taxon>Actinomycetota</taxon>
        <taxon>Actinomycetes</taxon>
        <taxon>Mycobacteriales</taxon>
        <taxon>Nocardiaceae</taxon>
        <taxon>Rhodococcus</taxon>
    </lineage>
</organism>
<dbReference type="InterPro" id="IPR023631">
    <property type="entry name" value="Amidase_dom"/>
</dbReference>
<feature type="domain" description="Amidase" evidence="5">
    <location>
        <begin position="27"/>
        <end position="473"/>
    </location>
</feature>
<dbReference type="InterPro" id="IPR000120">
    <property type="entry name" value="Amidase"/>
</dbReference>
<name>A0ABU7JT17_9NOCA</name>
<comment type="catalytic activity">
    <reaction evidence="1">
        <text>a monocarboxylic acid amide + H2O = a monocarboxylate + NH4(+)</text>
        <dbReference type="Rhea" id="RHEA:12020"/>
        <dbReference type="ChEBI" id="CHEBI:15377"/>
        <dbReference type="ChEBI" id="CHEBI:28938"/>
        <dbReference type="ChEBI" id="CHEBI:35757"/>
        <dbReference type="ChEBI" id="CHEBI:83628"/>
        <dbReference type="EC" id="3.5.1.4"/>
    </reaction>
</comment>
<gene>
    <name evidence="6" type="ORF">Q8814_13785</name>
</gene>
<sequence length="501" mass="52471">MDYSEYRRYDAVGLAELVARGDVAPAELLETAIARLEAVEPSLNTIVQRLDDRARVRAKGPLSGPFAGVPFLAKDLLQDVVGTPTGSGSRVLAQLPAAQNSVVVDRWLNAGLVLFGKTNTPEFGAKNITEPDANGPTRNPWDTDLTPGGSSGGSAAAVAAGVVPVAGANDGGGSIRIPAACCGLVGLKPGRGVVPSGPIGGESLHGAVTNGVISRTVRDTAAMLDVMAGGYPAAPYSPARAATTFASSLDAPLRRLRIGYATASPIGTGVDVEAVSAVDRAVALLDELGHRVEPAATGIDERHLAADFLTMWFASIAAEVDDARRRTGAGHDGFEFDTRILAELGRSVSAPDYLAALGRWAEYTRGLAAFHERYDLLLTPTMAYPPARIGQLSTPGWMRTVGRLLIATRLGRVAHWGGLVDRMVDENLARTPYTQLANITGRPAISVPLHWTADEVPLGVQFVAPLGGEGLLLSLAAELEQAQPWFDRQPPLLPVGGSPAR</sequence>
<dbReference type="RefSeq" id="WP_330152586.1">
    <property type="nucleotide sequence ID" value="NZ_JAUZMZ010000071.1"/>
</dbReference>
<dbReference type="InterPro" id="IPR036928">
    <property type="entry name" value="AS_sf"/>
</dbReference>
<reference evidence="6 7" key="1">
    <citation type="submission" date="2023-08" db="EMBL/GenBank/DDBJ databases">
        <authorList>
            <person name="Girao M."/>
            <person name="Carvalho M.F."/>
        </authorList>
    </citation>
    <scope>NUCLEOTIDE SEQUENCE [LARGE SCALE GENOMIC DNA]</scope>
    <source>
        <strain evidence="6 7">CC-R104</strain>
    </source>
</reference>
<dbReference type="EC" id="3.5.1.4" evidence="3"/>
<evidence type="ECO:0000313" key="7">
    <source>
        <dbReference type="Proteomes" id="UP001331936"/>
    </source>
</evidence>
<evidence type="ECO:0000256" key="2">
    <source>
        <dbReference type="ARBA" id="ARBA00009199"/>
    </source>
</evidence>
<comment type="similarity">
    <text evidence="2">Belongs to the amidase family.</text>
</comment>
<evidence type="ECO:0000256" key="3">
    <source>
        <dbReference type="ARBA" id="ARBA00012922"/>
    </source>
</evidence>
<dbReference type="PANTHER" id="PTHR11895:SF7">
    <property type="entry name" value="GLUTAMYL-TRNA(GLN) AMIDOTRANSFERASE SUBUNIT A, MITOCHONDRIAL"/>
    <property type="match status" value="1"/>
</dbReference>